<reference evidence="2 3" key="1">
    <citation type="submission" date="2024-07" db="EMBL/GenBank/DDBJ databases">
        <authorList>
            <person name="Thanompreechachai J."/>
            <person name="Duangmal K."/>
        </authorList>
    </citation>
    <scope>NUCLEOTIDE SEQUENCE [LARGE SCALE GENOMIC DNA]</scope>
    <source>
        <strain evidence="2 3">KCTC 19886</strain>
    </source>
</reference>
<protein>
    <submittedName>
        <fullName evidence="2">Uncharacterized protein</fullName>
    </submittedName>
</protein>
<keyword evidence="3" id="KW-1185">Reference proteome</keyword>
<accession>A0ABV3P624</accession>
<name>A0ABV3P624_9ACTN</name>
<evidence type="ECO:0000313" key="2">
    <source>
        <dbReference type="EMBL" id="MEW9265076.1"/>
    </source>
</evidence>
<dbReference type="RefSeq" id="WP_367637994.1">
    <property type="nucleotide sequence ID" value="NZ_JBFNQN010000006.1"/>
</dbReference>
<organism evidence="2 3">
    <name type="scientific">Kineococcus endophyticus</name>
    <dbReference type="NCBI Taxonomy" id="1181883"/>
    <lineage>
        <taxon>Bacteria</taxon>
        <taxon>Bacillati</taxon>
        <taxon>Actinomycetota</taxon>
        <taxon>Actinomycetes</taxon>
        <taxon>Kineosporiales</taxon>
        <taxon>Kineosporiaceae</taxon>
        <taxon>Kineococcus</taxon>
    </lineage>
</organism>
<proteinExistence type="predicted"/>
<feature type="region of interest" description="Disordered" evidence="1">
    <location>
        <begin position="328"/>
        <end position="349"/>
    </location>
</feature>
<gene>
    <name evidence="2" type="ORF">AB1207_09980</name>
</gene>
<evidence type="ECO:0000313" key="3">
    <source>
        <dbReference type="Proteomes" id="UP001555826"/>
    </source>
</evidence>
<comment type="caution">
    <text evidence="2">The sequence shown here is derived from an EMBL/GenBank/DDBJ whole genome shotgun (WGS) entry which is preliminary data.</text>
</comment>
<evidence type="ECO:0000256" key="1">
    <source>
        <dbReference type="SAM" id="MobiDB-lite"/>
    </source>
</evidence>
<dbReference type="Proteomes" id="UP001555826">
    <property type="component" value="Unassembled WGS sequence"/>
</dbReference>
<dbReference type="EMBL" id="JBFNQN010000006">
    <property type="protein sequence ID" value="MEW9265076.1"/>
    <property type="molecule type" value="Genomic_DNA"/>
</dbReference>
<sequence>MDEDEHEFASPTGLAPEELAATLRLATSERGGGHQAAVDLLARCGGWLPVLDAAGFIAVGPPSGRDPELRPRAVVRWADAVAALEHGGALDAGWDHHRPALDDRVLRIAASLADGPAVALRALLDSLDRERTRFVLSAVEAATAAHHVEHEWRLPDGRDSGRSGFLSVPAIVPWPEVDLDTDWEQPELALWPERVAEEEAVAWAAAHPAPAVGLPLTGPVADLLSRLRAPGAMRGGGLGMWSRTPISVELRARTPAEVEAWLGGPLPELPPLVAAGQRCWCFSRGEEGDEGFEVVLCWVPAGTSIHEVVLPRSAERDATVLHVWARPGPGAAPSGAPEDRTSLMDPAGGHTTVRVRGRRVGVQRWGHAESGLGWFRRGGADHQFLRLHVPRLPPAAVELLLQGENLV</sequence>